<accession>W0HWY4</accession>
<dbReference type="HOGENOM" id="CLU_016047_3_1_6"/>
<evidence type="ECO:0000256" key="8">
    <source>
        <dbReference type="RuleBase" id="RU363032"/>
    </source>
</evidence>
<evidence type="ECO:0000256" key="7">
    <source>
        <dbReference type="ARBA" id="ARBA00023136"/>
    </source>
</evidence>
<dbReference type="InterPro" id="IPR000515">
    <property type="entry name" value="MetI-like"/>
</dbReference>
<keyword evidence="2 8" id="KW-0813">Transport</keyword>
<keyword evidence="7 8" id="KW-0472">Membrane</keyword>
<evidence type="ECO:0000256" key="1">
    <source>
        <dbReference type="ARBA" id="ARBA00004429"/>
    </source>
</evidence>
<evidence type="ECO:0000256" key="6">
    <source>
        <dbReference type="ARBA" id="ARBA00022989"/>
    </source>
</evidence>
<dbReference type="GO" id="GO:0005886">
    <property type="term" value="C:plasma membrane"/>
    <property type="evidence" value="ECO:0007669"/>
    <property type="project" value="UniProtKB-SubCell"/>
</dbReference>
<dbReference type="KEGG" id="sod:Sant_1606"/>
<dbReference type="EMBL" id="CP006569">
    <property type="protein sequence ID" value="AHF76663.1"/>
    <property type="molecule type" value="Genomic_DNA"/>
</dbReference>
<evidence type="ECO:0000259" key="9">
    <source>
        <dbReference type="PROSITE" id="PS50928"/>
    </source>
</evidence>
<dbReference type="PROSITE" id="PS50928">
    <property type="entry name" value="ABC_TM1"/>
    <property type="match status" value="1"/>
</dbReference>
<dbReference type="CDD" id="cd06261">
    <property type="entry name" value="TM_PBP2"/>
    <property type="match status" value="1"/>
</dbReference>
<feature type="transmembrane region" description="Helical" evidence="8">
    <location>
        <begin position="99"/>
        <end position="122"/>
    </location>
</feature>
<dbReference type="GO" id="GO:0055085">
    <property type="term" value="P:transmembrane transport"/>
    <property type="evidence" value="ECO:0007669"/>
    <property type="project" value="InterPro"/>
</dbReference>
<evidence type="ECO:0000313" key="10">
    <source>
        <dbReference type="EMBL" id="AHF76663.1"/>
    </source>
</evidence>
<keyword evidence="6 8" id="KW-1133">Transmembrane helix</keyword>
<organism evidence="10 11">
    <name type="scientific">Sodalis praecaptivus</name>
    <dbReference type="NCBI Taxonomy" id="1239307"/>
    <lineage>
        <taxon>Bacteria</taxon>
        <taxon>Pseudomonadati</taxon>
        <taxon>Pseudomonadota</taxon>
        <taxon>Gammaproteobacteria</taxon>
        <taxon>Enterobacterales</taxon>
        <taxon>Bruguierivoracaceae</taxon>
        <taxon>Sodalis</taxon>
    </lineage>
</organism>
<feature type="transmembrane region" description="Helical" evidence="8">
    <location>
        <begin position="60"/>
        <end position="87"/>
    </location>
</feature>
<keyword evidence="4" id="KW-0997">Cell inner membrane</keyword>
<dbReference type="Proteomes" id="UP000019028">
    <property type="component" value="Chromosome"/>
</dbReference>
<evidence type="ECO:0000256" key="4">
    <source>
        <dbReference type="ARBA" id="ARBA00022519"/>
    </source>
</evidence>
<feature type="transmembrane region" description="Helical" evidence="8">
    <location>
        <begin position="128"/>
        <end position="148"/>
    </location>
</feature>
<comment type="subcellular location">
    <subcellularLocation>
        <location evidence="1">Cell inner membrane</location>
        <topology evidence="1">Multi-pass membrane protein</topology>
    </subcellularLocation>
    <subcellularLocation>
        <location evidence="8">Cell membrane</location>
        <topology evidence="8">Multi-pass membrane protein</topology>
    </subcellularLocation>
</comment>
<dbReference type="SUPFAM" id="SSF161098">
    <property type="entry name" value="MetI-like"/>
    <property type="match status" value="1"/>
</dbReference>
<evidence type="ECO:0000256" key="2">
    <source>
        <dbReference type="ARBA" id="ARBA00022448"/>
    </source>
</evidence>
<sequence>MTQFAIRRCGLQLFTFLVMFFLVFPIIITLVVAINPREFILPPTGITLRWFTAAWTSGTFLHAMGVSCCLAIASALLANALVLPAAIAFTRYQFAGKKLINMFIMSPLLIPTTIFSLALYIYFVKMGLGAGLLPLLIGHTLHLIPYAFRMLSASLHQFDASCEEAARNVGAGRFKTLIHITLPAIRTGILSSMVLCFILSWNDFPISVFLSPPGWTPLPVELYSYIKFQYDAVAAALASSLILISLIAMVIIDRVAGLSRVFRH</sequence>
<reference evidence="10 11" key="1">
    <citation type="journal article" date="2014" name="Genome Biol. Evol.">
        <title>Genome degeneration and adaptation in a nascent stage of symbiosis.</title>
        <authorList>
            <person name="Oakeson K.F."/>
            <person name="Gil R."/>
            <person name="Clayton A.L."/>
            <person name="Dunn D.M."/>
            <person name="von Niederhausern A.C."/>
            <person name="Hamil C."/>
            <person name="Aoyagi A."/>
            <person name="Duval B."/>
            <person name="Baca A."/>
            <person name="Silva F.J."/>
            <person name="Vallier A."/>
            <person name="Jackson D.G."/>
            <person name="Latorre A."/>
            <person name="Weiss R.B."/>
            <person name="Heddi A."/>
            <person name="Moya A."/>
            <person name="Dale C."/>
        </authorList>
    </citation>
    <scope>NUCLEOTIDE SEQUENCE [LARGE SCALE GENOMIC DNA]</scope>
    <source>
        <strain evidence="10 11">HS1</strain>
    </source>
</reference>
<dbReference type="Pfam" id="PF00528">
    <property type="entry name" value="BPD_transp_1"/>
    <property type="match status" value="1"/>
</dbReference>
<dbReference type="OrthoDB" id="7056428at2"/>
<feature type="transmembrane region" description="Helical" evidence="8">
    <location>
        <begin position="12"/>
        <end position="34"/>
    </location>
</feature>
<feature type="domain" description="ABC transmembrane type-1" evidence="9">
    <location>
        <begin position="64"/>
        <end position="252"/>
    </location>
</feature>
<proteinExistence type="inferred from homology"/>
<feature type="transmembrane region" description="Helical" evidence="8">
    <location>
        <begin position="232"/>
        <end position="252"/>
    </location>
</feature>
<evidence type="ECO:0000256" key="3">
    <source>
        <dbReference type="ARBA" id="ARBA00022475"/>
    </source>
</evidence>
<comment type="similarity">
    <text evidence="8">Belongs to the binding-protein-dependent transport system permease family.</text>
</comment>
<name>W0HWY4_9GAMM</name>
<evidence type="ECO:0000313" key="11">
    <source>
        <dbReference type="Proteomes" id="UP000019028"/>
    </source>
</evidence>
<keyword evidence="3" id="KW-1003">Cell membrane</keyword>
<dbReference type="PANTHER" id="PTHR43357">
    <property type="entry name" value="INNER MEMBRANE ABC TRANSPORTER PERMEASE PROTEIN YDCV"/>
    <property type="match status" value="1"/>
</dbReference>
<protein>
    <submittedName>
        <fullName evidence="10">Binding-protein-dependent transport systems inner membrane component</fullName>
    </submittedName>
</protein>
<dbReference type="Gene3D" id="1.10.3720.10">
    <property type="entry name" value="MetI-like"/>
    <property type="match status" value="1"/>
</dbReference>
<dbReference type="PANTHER" id="PTHR43357:SF4">
    <property type="entry name" value="INNER MEMBRANE ABC TRANSPORTER PERMEASE PROTEIN YDCV"/>
    <property type="match status" value="1"/>
</dbReference>
<keyword evidence="11" id="KW-1185">Reference proteome</keyword>
<dbReference type="PATRIC" id="fig|1239307.3.peg.1744"/>
<dbReference type="RefSeq" id="WP_025421798.1">
    <property type="nucleotide sequence ID" value="NZ_CP006569.1"/>
</dbReference>
<dbReference type="InterPro" id="IPR035906">
    <property type="entry name" value="MetI-like_sf"/>
</dbReference>
<evidence type="ECO:0000256" key="5">
    <source>
        <dbReference type="ARBA" id="ARBA00022692"/>
    </source>
</evidence>
<keyword evidence="5 8" id="KW-0812">Transmembrane</keyword>
<dbReference type="AlphaFoldDB" id="W0HWY4"/>
<gene>
    <name evidence="10" type="ORF">Sant_1606</name>
</gene>
<feature type="transmembrane region" description="Helical" evidence="8">
    <location>
        <begin position="177"/>
        <end position="201"/>
    </location>
</feature>